<comment type="function">
    <text evidence="7">May be involved in the degradation of misfolded endoplasmic reticulum (ER) luminal proteins.</text>
</comment>
<keyword evidence="6 7" id="KW-0472">Membrane</keyword>
<name>A0ABP0J3V9_9DINO</name>
<comment type="similarity">
    <text evidence="2 7">Belongs to the derlin family.</text>
</comment>
<comment type="caution">
    <text evidence="8">The sequence shown here is derived from an EMBL/GenBank/DDBJ whole genome shotgun (WGS) entry which is preliminary data.</text>
</comment>
<evidence type="ECO:0000313" key="8">
    <source>
        <dbReference type="EMBL" id="CAK9009022.1"/>
    </source>
</evidence>
<proteinExistence type="inferred from homology"/>
<keyword evidence="9" id="KW-1185">Reference proteome</keyword>
<organism evidence="8 9">
    <name type="scientific">Durusdinium trenchii</name>
    <dbReference type="NCBI Taxonomy" id="1381693"/>
    <lineage>
        <taxon>Eukaryota</taxon>
        <taxon>Sar</taxon>
        <taxon>Alveolata</taxon>
        <taxon>Dinophyceae</taxon>
        <taxon>Suessiales</taxon>
        <taxon>Symbiodiniaceae</taxon>
        <taxon>Durusdinium</taxon>
    </lineage>
</organism>
<evidence type="ECO:0000256" key="6">
    <source>
        <dbReference type="ARBA" id="ARBA00023136"/>
    </source>
</evidence>
<accession>A0ABP0J3V9</accession>
<evidence type="ECO:0000256" key="3">
    <source>
        <dbReference type="ARBA" id="ARBA00022692"/>
    </source>
</evidence>
<comment type="subcellular location">
    <subcellularLocation>
        <location evidence="1 7">Endoplasmic reticulum membrane</location>
        <topology evidence="1 7">Multi-pass membrane protein</topology>
    </subcellularLocation>
</comment>
<evidence type="ECO:0000256" key="5">
    <source>
        <dbReference type="ARBA" id="ARBA00022989"/>
    </source>
</evidence>
<keyword evidence="4 7" id="KW-0256">Endoplasmic reticulum</keyword>
<dbReference type="PANTHER" id="PTHR11009">
    <property type="entry name" value="DER1-LIKE PROTEIN, DERLIN"/>
    <property type="match status" value="1"/>
</dbReference>
<keyword evidence="5 7" id="KW-1133">Transmembrane helix</keyword>
<dbReference type="SUPFAM" id="SSF144091">
    <property type="entry name" value="Rhomboid-like"/>
    <property type="match status" value="1"/>
</dbReference>
<dbReference type="InterPro" id="IPR007599">
    <property type="entry name" value="DER1"/>
</dbReference>
<reference evidence="8 9" key="1">
    <citation type="submission" date="2024-02" db="EMBL/GenBank/DDBJ databases">
        <authorList>
            <person name="Chen Y."/>
            <person name="Shah S."/>
            <person name="Dougan E. K."/>
            <person name="Thang M."/>
            <person name="Chan C."/>
        </authorList>
    </citation>
    <scope>NUCLEOTIDE SEQUENCE [LARGE SCALE GENOMIC DNA]</scope>
</reference>
<feature type="transmembrane region" description="Helical" evidence="7">
    <location>
        <begin position="139"/>
        <end position="163"/>
    </location>
</feature>
<evidence type="ECO:0000256" key="1">
    <source>
        <dbReference type="ARBA" id="ARBA00004477"/>
    </source>
</evidence>
<evidence type="ECO:0000313" key="9">
    <source>
        <dbReference type="Proteomes" id="UP001642484"/>
    </source>
</evidence>
<feature type="transmembrane region" description="Helical" evidence="7">
    <location>
        <begin position="54"/>
        <end position="74"/>
    </location>
</feature>
<dbReference type="EMBL" id="CAXAMN010004424">
    <property type="protein sequence ID" value="CAK9009022.1"/>
    <property type="molecule type" value="Genomic_DNA"/>
</dbReference>
<protein>
    <recommendedName>
        <fullName evidence="7">Derlin</fullName>
    </recommendedName>
</protein>
<evidence type="ECO:0000256" key="7">
    <source>
        <dbReference type="RuleBase" id="RU363059"/>
    </source>
</evidence>
<sequence>MTLAAVVGHHPPVTRCLVIASVSLTVGCALDLLSPTTLLLSWQLVIYELQLWRLVTCFLFFGPFGLPFLWNIAVLVHYCSSLEGISFQRKTADFLWMLICGAGMLLALSYFFGNMYFVSSSMIELMTYVWGRKNSNARMQVFFFVVRAPYLPWVLAGISALMGGGVQDHLLGIAVGHVYYFFEDIYPVLPTSKGFRLFRTPKLLKKVCNQRD</sequence>
<gene>
    <name evidence="8" type="ORF">CCMP2556_LOCUS9490</name>
</gene>
<evidence type="ECO:0000256" key="4">
    <source>
        <dbReference type="ARBA" id="ARBA00022824"/>
    </source>
</evidence>
<feature type="transmembrane region" description="Helical" evidence="7">
    <location>
        <begin position="94"/>
        <end position="118"/>
    </location>
</feature>
<dbReference type="InterPro" id="IPR035952">
    <property type="entry name" value="Rhomboid-like_sf"/>
</dbReference>
<evidence type="ECO:0000256" key="2">
    <source>
        <dbReference type="ARBA" id="ARBA00008917"/>
    </source>
</evidence>
<dbReference type="Proteomes" id="UP001642484">
    <property type="component" value="Unassembled WGS sequence"/>
</dbReference>
<feature type="transmembrane region" description="Helical" evidence="7">
    <location>
        <begin position="12"/>
        <end position="33"/>
    </location>
</feature>
<dbReference type="Pfam" id="PF04511">
    <property type="entry name" value="DER1"/>
    <property type="match status" value="1"/>
</dbReference>
<keyword evidence="3 7" id="KW-0812">Transmembrane</keyword>